<dbReference type="InterPro" id="IPR036922">
    <property type="entry name" value="Rieske_2Fe-2S_sf"/>
</dbReference>
<evidence type="ECO:0000256" key="3">
    <source>
        <dbReference type="ARBA" id="ARBA00023002"/>
    </source>
</evidence>
<dbReference type="PANTHER" id="PTHR21496">
    <property type="entry name" value="FERREDOXIN-RELATED"/>
    <property type="match status" value="1"/>
</dbReference>
<sequence length="110" mass="11472">MTQASRWTVIGQLGEIPRQGARVVATAVGDIAVFRALDDSVFAVEDSCPHKGGKLSQGIVHGHAVTCPLHSWVIDLQSGEAAAPDVGCARRFAVRVEDGRVLLSVPGAAS</sequence>
<evidence type="ECO:0000313" key="9">
    <source>
        <dbReference type="Proteomes" id="UP000295096"/>
    </source>
</evidence>
<dbReference type="Proteomes" id="UP000295096">
    <property type="component" value="Unassembled WGS sequence"/>
</dbReference>
<keyword evidence="4" id="KW-0408">Iron</keyword>
<keyword evidence="9" id="KW-1185">Reference proteome</keyword>
<accession>A0A4R5QDZ6</accession>
<evidence type="ECO:0000256" key="2">
    <source>
        <dbReference type="ARBA" id="ARBA00022723"/>
    </source>
</evidence>
<gene>
    <name evidence="8" type="primary">nirD</name>
    <name evidence="8" type="ORF">E2C06_17270</name>
</gene>
<dbReference type="RefSeq" id="WP_133289876.1">
    <property type="nucleotide sequence ID" value="NZ_SMSJ01000022.1"/>
</dbReference>
<dbReference type="GO" id="GO:0051537">
    <property type="term" value="F:2 iron, 2 sulfur cluster binding"/>
    <property type="evidence" value="ECO:0007669"/>
    <property type="project" value="UniProtKB-KW"/>
</dbReference>
<comment type="caution">
    <text evidence="8">The sequence shown here is derived from an EMBL/GenBank/DDBJ whole genome shotgun (WGS) entry which is preliminary data.</text>
</comment>
<protein>
    <submittedName>
        <fullName evidence="8">Nitrite reductase small subunit NirD</fullName>
    </submittedName>
</protein>
<dbReference type="NCBIfam" id="TIGR02378">
    <property type="entry name" value="nirD_assim_sml"/>
    <property type="match status" value="1"/>
</dbReference>
<dbReference type="InterPro" id="IPR017941">
    <property type="entry name" value="Rieske_2Fe-2S"/>
</dbReference>
<organism evidence="8 9">
    <name type="scientific">Dankookia rubra</name>
    <dbReference type="NCBI Taxonomy" id="1442381"/>
    <lineage>
        <taxon>Bacteria</taxon>
        <taxon>Pseudomonadati</taxon>
        <taxon>Pseudomonadota</taxon>
        <taxon>Alphaproteobacteria</taxon>
        <taxon>Acetobacterales</taxon>
        <taxon>Roseomonadaceae</taxon>
        <taxon>Dankookia</taxon>
    </lineage>
</organism>
<dbReference type="GO" id="GO:0008942">
    <property type="term" value="F:nitrite reductase [NAD(P)H] activity"/>
    <property type="evidence" value="ECO:0007669"/>
    <property type="project" value="InterPro"/>
</dbReference>
<dbReference type="InterPro" id="IPR012748">
    <property type="entry name" value="Rieske-like_NirD"/>
</dbReference>
<evidence type="ECO:0000256" key="6">
    <source>
        <dbReference type="ARBA" id="ARBA00023063"/>
    </source>
</evidence>
<keyword evidence="2" id="KW-0479">Metal-binding</keyword>
<dbReference type="Gene3D" id="2.102.10.10">
    <property type="entry name" value="Rieske [2Fe-2S] iron-sulphur domain"/>
    <property type="match status" value="1"/>
</dbReference>
<keyword evidence="5" id="KW-0411">Iron-sulfur</keyword>
<keyword evidence="6" id="KW-0534">Nitrate assimilation</keyword>
<dbReference type="CDD" id="cd03530">
    <property type="entry name" value="Rieske_NirD_small_Bacillus"/>
    <property type="match status" value="1"/>
</dbReference>
<keyword evidence="3" id="KW-0560">Oxidoreductase</keyword>
<evidence type="ECO:0000259" key="7">
    <source>
        <dbReference type="PROSITE" id="PS51296"/>
    </source>
</evidence>
<dbReference type="SUPFAM" id="SSF50022">
    <property type="entry name" value="ISP domain"/>
    <property type="match status" value="1"/>
</dbReference>
<evidence type="ECO:0000256" key="4">
    <source>
        <dbReference type="ARBA" id="ARBA00023004"/>
    </source>
</evidence>
<evidence type="ECO:0000256" key="5">
    <source>
        <dbReference type="ARBA" id="ARBA00023014"/>
    </source>
</evidence>
<dbReference type="Pfam" id="PF00355">
    <property type="entry name" value="Rieske"/>
    <property type="match status" value="1"/>
</dbReference>
<evidence type="ECO:0000313" key="8">
    <source>
        <dbReference type="EMBL" id="TDH61404.1"/>
    </source>
</evidence>
<dbReference type="PROSITE" id="PS51296">
    <property type="entry name" value="RIESKE"/>
    <property type="match status" value="1"/>
</dbReference>
<reference evidence="8 9" key="1">
    <citation type="journal article" date="2016" name="J. Microbiol.">
        <title>Dankookia rubra gen. nov., sp. nov., an alphaproteobacterium isolated from sediment of a shallow stream.</title>
        <authorList>
            <person name="Kim W.H."/>
            <person name="Kim D.H."/>
            <person name="Kang K."/>
            <person name="Ahn T.Y."/>
        </authorList>
    </citation>
    <scope>NUCLEOTIDE SEQUENCE [LARGE SCALE GENOMIC DNA]</scope>
    <source>
        <strain evidence="8 9">JCM30602</strain>
    </source>
</reference>
<name>A0A4R5QDZ6_9PROT</name>
<dbReference type="PANTHER" id="PTHR21496:SF23">
    <property type="entry name" value="3-PHENYLPROPIONATE_CINNAMIC ACID DIOXYGENASE FERREDOXIN SUBUNIT"/>
    <property type="match status" value="1"/>
</dbReference>
<dbReference type="EMBL" id="SMSJ01000022">
    <property type="protein sequence ID" value="TDH61404.1"/>
    <property type="molecule type" value="Genomic_DNA"/>
</dbReference>
<proteinExistence type="predicted"/>
<dbReference type="OrthoDB" id="9800776at2"/>
<keyword evidence="1" id="KW-0001">2Fe-2S</keyword>
<evidence type="ECO:0000256" key="1">
    <source>
        <dbReference type="ARBA" id="ARBA00022714"/>
    </source>
</evidence>
<dbReference type="GO" id="GO:0046872">
    <property type="term" value="F:metal ion binding"/>
    <property type="evidence" value="ECO:0007669"/>
    <property type="project" value="UniProtKB-KW"/>
</dbReference>
<dbReference type="AlphaFoldDB" id="A0A4R5QDZ6"/>
<dbReference type="GO" id="GO:0042128">
    <property type="term" value="P:nitrate assimilation"/>
    <property type="evidence" value="ECO:0007669"/>
    <property type="project" value="UniProtKB-KW"/>
</dbReference>
<feature type="domain" description="Rieske" evidence="7">
    <location>
        <begin position="7"/>
        <end position="103"/>
    </location>
</feature>